<dbReference type="CDD" id="cd01647">
    <property type="entry name" value="RT_LTR"/>
    <property type="match status" value="1"/>
</dbReference>
<dbReference type="InterPro" id="IPR043502">
    <property type="entry name" value="DNA/RNA_pol_sf"/>
</dbReference>
<evidence type="ECO:0000313" key="3">
    <source>
        <dbReference type="Proteomes" id="UP000765509"/>
    </source>
</evidence>
<dbReference type="Pfam" id="PF00078">
    <property type="entry name" value="RVT_1"/>
    <property type="match status" value="1"/>
</dbReference>
<proteinExistence type="predicted"/>
<comment type="caution">
    <text evidence="2">The sequence shown here is derived from an EMBL/GenBank/DDBJ whole genome shotgun (WGS) entry which is preliminary data.</text>
</comment>
<dbReference type="Gene3D" id="3.30.70.270">
    <property type="match status" value="1"/>
</dbReference>
<dbReference type="InterPro" id="IPR053134">
    <property type="entry name" value="RNA-dir_DNA_polymerase"/>
</dbReference>
<name>A0A9Q3DJ83_9BASI</name>
<dbReference type="PANTHER" id="PTHR24559">
    <property type="entry name" value="TRANSPOSON TY3-I GAG-POL POLYPROTEIN"/>
    <property type="match status" value="1"/>
</dbReference>
<accession>A0A9Q3DJ83</accession>
<dbReference type="AlphaFoldDB" id="A0A9Q3DJ83"/>
<sequence length="155" mass="17140">MEGLILPVGIIYSLSNKGSETVLAYISENLAKGLIRTSSSSTGAPVLFVKKKDGGLHLCVAYQKLNAVTRKNKYPVTPMNQLLTTFKSSTIFSKIELHCAYNLLGIKEGDEHLTAVRAKYGSYEYLLMPFSLTNAPASFQNLVNYIFAEHLDIFL</sequence>
<dbReference type="SUPFAM" id="SSF56672">
    <property type="entry name" value="DNA/RNA polymerases"/>
    <property type="match status" value="1"/>
</dbReference>
<reference evidence="2" key="1">
    <citation type="submission" date="2021-03" db="EMBL/GenBank/DDBJ databases">
        <title>Draft genome sequence of rust myrtle Austropuccinia psidii MF-1, a brazilian biotype.</title>
        <authorList>
            <person name="Quecine M.C."/>
            <person name="Pachon D.M.R."/>
            <person name="Bonatelli M.L."/>
            <person name="Correr F.H."/>
            <person name="Franceschini L.M."/>
            <person name="Leite T.F."/>
            <person name="Margarido G.R.A."/>
            <person name="Almeida C.A."/>
            <person name="Ferrarezi J.A."/>
            <person name="Labate C.A."/>
        </authorList>
    </citation>
    <scope>NUCLEOTIDE SEQUENCE</scope>
    <source>
        <strain evidence="2">MF-1</strain>
    </source>
</reference>
<dbReference type="Gene3D" id="3.10.10.10">
    <property type="entry name" value="HIV Type 1 Reverse Transcriptase, subunit A, domain 1"/>
    <property type="match status" value="1"/>
</dbReference>
<dbReference type="OrthoDB" id="6783748at2759"/>
<evidence type="ECO:0000259" key="1">
    <source>
        <dbReference type="Pfam" id="PF00078"/>
    </source>
</evidence>
<feature type="domain" description="Reverse transcriptase" evidence="1">
    <location>
        <begin position="49"/>
        <end position="149"/>
    </location>
</feature>
<protein>
    <recommendedName>
        <fullName evidence="1">Reverse transcriptase domain-containing protein</fullName>
    </recommendedName>
</protein>
<organism evidence="2 3">
    <name type="scientific">Austropuccinia psidii MF-1</name>
    <dbReference type="NCBI Taxonomy" id="1389203"/>
    <lineage>
        <taxon>Eukaryota</taxon>
        <taxon>Fungi</taxon>
        <taxon>Dikarya</taxon>
        <taxon>Basidiomycota</taxon>
        <taxon>Pucciniomycotina</taxon>
        <taxon>Pucciniomycetes</taxon>
        <taxon>Pucciniales</taxon>
        <taxon>Sphaerophragmiaceae</taxon>
        <taxon>Austropuccinia</taxon>
    </lineage>
</organism>
<dbReference type="Proteomes" id="UP000765509">
    <property type="component" value="Unassembled WGS sequence"/>
</dbReference>
<dbReference type="EMBL" id="AVOT02016613">
    <property type="protein sequence ID" value="MBW0502010.1"/>
    <property type="molecule type" value="Genomic_DNA"/>
</dbReference>
<dbReference type="PANTHER" id="PTHR24559:SF444">
    <property type="entry name" value="REVERSE TRANSCRIPTASE DOMAIN-CONTAINING PROTEIN"/>
    <property type="match status" value="1"/>
</dbReference>
<gene>
    <name evidence="2" type="ORF">O181_041725</name>
</gene>
<dbReference type="InterPro" id="IPR000477">
    <property type="entry name" value="RT_dom"/>
</dbReference>
<evidence type="ECO:0000313" key="2">
    <source>
        <dbReference type="EMBL" id="MBW0502010.1"/>
    </source>
</evidence>
<keyword evidence="3" id="KW-1185">Reference proteome</keyword>
<dbReference type="InterPro" id="IPR043128">
    <property type="entry name" value="Rev_trsase/Diguanyl_cyclase"/>
</dbReference>